<feature type="region of interest" description="Disordered" evidence="4">
    <location>
        <begin position="516"/>
        <end position="569"/>
    </location>
</feature>
<name>A0A8K0V078_9ENTR</name>
<accession>A0A8K0V078</accession>
<dbReference type="EMBL" id="JAEPBH010000004">
    <property type="protein sequence ID" value="MBK4714277.1"/>
    <property type="molecule type" value="Genomic_DNA"/>
</dbReference>
<dbReference type="InterPro" id="IPR050330">
    <property type="entry name" value="Bact_OuterMem_StrucFunc"/>
</dbReference>
<dbReference type="Proteomes" id="UP000659047">
    <property type="component" value="Unassembled WGS sequence"/>
</dbReference>
<proteinExistence type="predicted"/>
<dbReference type="CDD" id="cd07185">
    <property type="entry name" value="OmpA_C-like"/>
    <property type="match status" value="1"/>
</dbReference>
<evidence type="ECO:0000259" key="6">
    <source>
        <dbReference type="PROSITE" id="PS51123"/>
    </source>
</evidence>
<dbReference type="PANTHER" id="PTHR30329:SF20">
    <property type="entry name" value="EXPORTED PROTEIN"/>
    <property type="match status" value="1"/>
</dbReference>
<reference evidence="7" key="1">
    <citation type="submission" date="2021-01" db="EMBL/GenBank/DDBJ databases">
        <title>Intestinitalea alba gen. nov., sp. nov., a novel genus of the family Enterobacteriaceae, isolated from the gut of the plastic-eating mealworm Tenebrio molitor L.</title>
        <authorList>
            <person name="Yang Y."/>
        </authorList>
    </citation>
    <scope>NUCLEOTIDE SEQUENCE</scope>
    <source>
        <strain evidence="7">BIT-L3</strain>
    </source>
</reference>
<feature type="transmembrane region" description="Helical" evidence="5">
    <location>
        <begin position="31"/>
        <end position="49"/>
    </location>
</feature>
<feature type="compositionally biased region" description="Basic and acidic residues" evidence="4">
    <location>
        <begin position="520"/>
        <end position="538"/>
    </location>
</feature>
<dbReference type="RefSeq" id="WP_238712277.1">
    <property type="nucleotide sequence ID" value="NZ_JAEPBH010000004.1"/>
</dbReference>
<feature type="transmembrane region" description="Helical" evidence="5">
    <location>
        <begin position="320"/>
        <end position="340"/>
    </location>
</feature>
<dbReference type="PANTHER" id="PTHR30329">
    <property type="entry name" value="STATOR ELEMENT OF FLAGELLAR MOTOR COMPLEX"/>
    <property type="match status" value="1"/>
</dbReference>
<evidence type="ECO:0000256" key="4">
    <source>
        <dbReference type="SAM" id="MobiDB-lite"/>
    </source>
</evidence>
<dbReference type="PRINTS" id="PR01021">
    <property type="entry name" value="OMPADOMAIN"/>
</dbReference>
<dbReference type="GO" id="GO:0009279">
    <property type="term" value="C:cell outer membrane"/>
    <property type="evidence" value="ECO:0007669"/>
    <property type="project" value="UniProtKB-SubCell"/>
</dbReference>
<dbReference type="InterPro" id="IPR036737">
    <property type="entry name" value="OmpA-like_sf"/>
</dbReference>
<evidence type="ECO:0000256" key="3">
    <source>
        <dbReference type="PROSITE-ProRule" id="PRU00473"/>
    </source>
</evidence>
<evidence type="ECO:0000313" key="8">
    <source>
        <dbReference type="Proteomes" id="UP000659047"/>
    </source>
</evidence>
<keyword evidence="8" id="KW-1185">Reference proteome</keyword>
<keyword evidence="5" id="KW-1133">Transmembrane helix</keyword>
<dbReference type="AlphaFoldDB" id="A0A8K0V078"/>
<protein>
    <submittedName>
        <fullName evidence="7">OmpA family protein</fullName>
    </submittedName>
</protein>
<sequence length="569" mass="63498">MRILSQVWPGFFSAALALLLFWGFWPLSRGSQWTLSALALLLAGGWIAWRWQHMRKLRKAACGLDDAWLPPESFCGAVVLVCGDDELLFGENKTRETQRGWYLRISDPENLLLMAQRLSVTRPGLLWQISIMMAIAPELHKDGDAFMQQMHAWHRAISLSRHWLTADLPVWGCCYINPPDADYSSDARWFTRLAGYKEMQIWRDCKVGVPLSDWGAQPISRQSRLSQTLWLNGAVAWTASRILSVFSTSGSDAKPLLPWMWIWHLSSFAVQAGNDWQRSVAGITSLAPKAEEKGGELPFPDPLLSVLPARSGLSRAERQCGLAGLLLGGFLILAMLATYINNQRLIRNVSDHIQLFERMKGDMLQPKQLAQNRLRDDARLLDEWQREGAPVSYSLGMFQGGRLLVLVRSVMNSWSPPPPPAPVIVQAAPDTVRLDSMALFDTGKSTLIQGSTKILVDALINIKARPGWLIVVSGHTDNTGDARTNQQLSLRRAEAVRDWMLATSDVSPGCFAVQGYGDSRPVESNDTPEGRKLNRRVEISLVPQADACQNRVEPTSPQKGEDSTLIKEK</sequence>
<organism evidence="7 8">
    <name type="scientific">Tenebrionibacter intestinalis</name>
    <dbReference type="NCBI Taxonomy" id="2799638"/>
    <lineage>
        <taxon>Bacteria</taxon>
        <taxon>Pseudomonadati</taxon>
        <taxon>Pseudomonadota</taxon>
        <taxon>Gammaproteobacteria</taxon>
        <taxon>Enterobacterales</taxon>
        <taxon>Enterobacteriaceae</taxon>
        <taxon>Tenebrionibacter/Tenebrionicola group</taxon>
        <taxon>Tenebrionibacter</taxon>
    </lineage>
</organism>
<keyword evidence="5" id="KW-0812">Transmembrane</keyword>
<dbReference type="Pfam" id="PF00691">
    <property type="entry name" value="OmpA"/>
    <property type="match status" value="1"/>
</dbReference>
<dbReference type="Gene3D" id="3.30.1330.60">
    <property type="entry name" value="OmpA-like domain"/>
    <property type="match status" value="1"/>
</dbReference>
<dbReference type="InterPro" id="IPR006664">
    <property type="entry name" value="OMP_bac"/>
</dbReference>
<feature type="transmembrane region" description="Helical" evidence="5">
    <location>
        <begin position="7"/>
        <end position="25"/>
    </location>
</feature>
<dbReference type="PROSITE" id="PS51123">
    <property type="entry name" value="OMPA_2"/>
    <property type="match status" value="1"/>
</dbReference>
<keyword evidence="2 3" id="KW-0472">Membrane</keyword>
<dbReference type="SUPFAM" id="SSF103088">
    <property type="entry name" value="OmpA-like"/>
    <property type="match status" value="1"/>
</dbReference>
<evidence type="ECO:0000313" key="7">
    <source>
        <dbReference type="EMBL" id="MBK4714277.1"/>
    </source>
</evidence>
<dbReference type="InterPro" id="IPR006665">
    <property type="entry name" value="OmpA-like"/>
</dbReference>
<gene>
    <name evidence="7" type="ORF">JJB97_02770</name>
</gene>
<evidence type="ECO:0000256" key="1">
    <source>
        <dbReference type="ARBA" id="ARBA00004442"/>
    </source>
</evidence>
<feature type="compositionally biased region" description="Basic and acidic residues" evidence="4">
    <location>
        <begin position="559"/>
        <end position="569"/>
    </location>
</feature>
<feature type="domain" description="OmpA-like" evidence="6">
    <location>
        <begin position="427"/>
        <end position="545"/>
    </location>
</feature>
<comment type="subcellular location">
    <subcellularLocation>
        <location evidence="1">Cell outer membrane</location>
    </subcellularLocation>
</comment>
<comment type="caution">
    <text evidence="7">The sequence shown here is derived from an EMBL/GenBank/DDBJ whole genome shotgun (WGS) entry which is preliminary data.</text>
</comment>
<evidence type="ECO:0000256" key="2">
    <source>
        <dbReference type="ARBA" id="ARBA00023136"/>
    </source>
</evidence>
<evidence type="ECO:0000256" key="5">
    <source>
        <dbReference type="SAM" id="Phobius"/>
    </source>
</evidence>